<evidence type="ECO:0000256" key="1">
    <source>
        <dbReference type="ARBA" id="ARBA00001968"/>
    </source>
</evidence>
<dbReference type="CDD" id="cd00555">
    <property type="entry name" value="Maf"/>
    <property type="match status" value="1"/>
</dbReference>
<dbReference type="NCBIfam" id="TIGR00172">
    <property type="entry name" value="maf"/>
    <property type="match status" value="1"/>
</dbReference>
<name>A0A2G9YTE4_9BACT</name>
<dbReference type="GO" id="GO:0009117">
    <property type="term" value="P:nucleotide metabolic process"/>
    <property type="evidence" value="ECO:0007669"/>
    <property type="project" value="UniProtKB-KW"/>
</dbReference>
<comment type="function">
    <text evidence="3">Nucleoside triphosphate pyrophosphatase. May have a dual role in cell division arrest and in preventing the incorporation of modified nucleotides into cellular nucleic acids.</text>
</comment>
<dbReference type="Pfam" id="PF02545">
    <property type="entry name" value="Maf"/>
    <property type="match status" value="1"/>
</dbReference>
<comment type="subcellular location">
    <subcellularLocation>
        <location evidence="3">Cytoplasm</location>
    </subcellularLocation>
</comment>
<keyword evidence="2 3" id="KW-0378">Hydrolase</keyword>
<comment type="similarity">
    <text evidence="3">Belongs to the Maf family.</text>
</comment>
<feature type="active site" description="Proton acceptor" evidence="3">
    <location>
        <position position="69"/>
    </location>
</feature>
<dbReference type="InterPro" id="IPR003697">
    <property type="entry name" value="Maf-like"/>
</dbReference>
<comment type="caution">
    <text evidence="4">The sequence shown here is derived from an EMBL/GenBank/DDBJ whole genome shotgun (WGS) entry which is preliminary data.</text>
</comment>
<dbReference type="PIRSF" id="PIRSF006305">
    <property type="entry name" value="Maf"/>
    <property type="match status" value="1"/>
</dbReference>
<dbReference type="GO" id="GO:0047429">
    <property type="term" value="F:nucleoside triphosphate diphosphatase activity"/>
    <property type="evidence" value="ECO:0007669"/>
    <property type="project" value="UniProtKB-EC"/>
</dbReference>
<accession>A0A2G9YTE4</accession>
<organism evidence="4 5">
    <name type="scientific">Candidatus Nealsonbacteria bacterium CG23_combo_of_CG06-09_8_20_14_all_39_25</name>
    <dbReference type="NCBI Taxonomy" id="1974723"/>
    <lineage>
        <taxon>Bacteria</taxon>
        <taxon>Candidatus Nealsoniibacteriota</taxon>
    </lineage>
</organism>
<protein>
    <recommendedName>
        <fullName evidence="3">Nucleoside triphosphate pyrophosphatase</fullName>
        <ecNumber evidence="3">3.6.1.9</ecNumber>
    </recommendedName>
    <alternativeName>
        <fullName evidence="3">Nucleotide pyrophosphatase</fullName>
        <shortName evidence="3">Nucleotide PPase</shortName>
    </alternativeName>
</protein>
<gene>
    <name evidence="4" type="primary">maf</name>
    <name evidence="4" type="ORF">COX38_00060</name>
</gene>
<evidence type="ECO:0000313" key="4">
    <source>
        <dbReference type="EMBL" id="PIP22525.1"/>
    </source>
</evidence>
<comment type="catalytic activity">
    <reaction evidence="3">
        <text>a ribonucleoside 5'-triphosphate + H2O = a ribonucleoside 5'-phosphate + diphosphate + H(+)</text>
        <dbReference type="Rhea" id="RHEA:23996"/>
        <dbReference type="ChEBI" id="CHEBI:15377"/>
        <dbReference type="ChEBI" id="CHEBI:15378"/>
        <dbReference type="ChEBI" id="CHEBI:33019"/>
        <dbReference type="ChEBI" id="CHEBI:58043"/>
        <dbReference type="ChEBI" id="CHEBI:61557"/>
        <dbReference type="EC" id="3.6.1.9"/>
    </reaction>
</comment>
<dbReference type="HAMAP" id="MF_00528">
    <property type="entry name" value="Maf"/>
    <property type="match status" value="1"/>
</dbReference>
<evidence type="ECO:0000256" key="3">
    <source>
        <dbReference type="HAMAP-Rule" id="MF_00528"/>
    </source>
</evidence>
<dbReference type="EC" id="3.6.1.9" evidence="3"/>
<comment type="cofactor">
    <cofactor evidence="1 3">
        <name>a divalent metal cation</name>
        <dbReference type="ChEBI" id="CHEBI:60240"/>
    </cofactor>
</comment>
<keyword evidence="3" id="KW-0546">Nucleotide metabolism</keyword>
<dbReference type="SUPFAM" id="SSF52972">
    <property type="entry name" value="ITPase-like"/>
    <property type="match status" value="1"/>
</dbReference>
<dbReference type="AlphaFoldDB" id="A0A2G9YTE4"/>
<comment type="catalytic activity">
    <reaction evidence="3">
        <text>a 2'-deoxyribonucleoside 5'-triphosphate + H2O = a 2'-deoxyribonucleoside 5'-phosphate + diphosphate + H(+)</text>
        <dbReference type="Rhea" id="RHEA:44644"/>
        <dbReference type="ChEBI" id="CHEBI:15377"/>
        <dbReference type="ChEBI" id="CHEBI:15378"/>
        <dbReference type="ChEBI" id="CHEBI:33019"/>
        <dbReference type="ChEBI" id="CHEBI:61560"/>
        <dbReference type="ChEBI" id="CHEBI:65317"/>
        <dbReference type="EC" id="3.6.1.9"/>
    </reaction>
</comment>
<sequence length="193" mass="21826">MPKIILATTSPYRKEVFGYLGIPFEAEGSNLDESQAERNNPEELVKTLSKLKTDSVAKNHLDAIVIGLDSVGFFEGKILEKPKSKEEAFQRLRSLSGKKYDFYTGVYMVNTSTQKSITRVVKTEVFMRKLSDSEINRYLDQDPNYNKYAHGYDIKNYASSTFPAKLVGSYTNALMGIPVEVIIEMLPEIGYKL</sequence>
<evidence type="ECO:0000313" key="5">
    <source>
        <dbReference type="Proteomes" id="UP000229054"/>
    </source>
</evidence>
<dbReference type="PANTHER" id="PTHR43213:SF5">
    <property type="entry name" value="BIFUNCTIONAL DTTP_UTP PYROPHOSPHATASE_METHYLTRANSFERASE PROTEIN-RELATED"/>
    <property type="match status" value="1"/>
</dbReference>
<proteinExistence type="inferred from homology"/>
<dbReference type="GO" id="GO:0005737">
    <property type="term" value="C:cytoplasm"/>
    <property type="evidence" value="ECO:0007669"/>
    <property type="project" value="UniProtKB-SubCell"/>
</dbReference>
<reference evidence="4 5" key="1">
    <citation type="submission" date="2017-09" db="EMBL/GenBank/DDBJ databases">
        <title>Depth-based differentiation of microbial function through sediment-hosted aquifers and enrichment of novel symbionts in the deep terrestrial subsurface.</title>
        <authorList>
            <person name="Probst A.J."/>
            <person name="Ladd B."/>
            <person name="Jarett J.K."/>
            <person name="Geller-Mcgrath D.E."/>
            <person name="Sieber C.M."/>
            <person name="Emerson J.B."/>
            <person name="Anantharaman K."/>
            <person name="Thomas B.C."/>
            <person name="Malmstrom R."/>
            <person name="Stieglmeier M."/>
            <person name="Klingl A."/>
            <person name="Woyke T."/>
            <person name="Ryan C.M."/>
            <person name="Banfield J.F."/>
        </authorList>
    </citation>
    <scope>NUCLEOTIDE SEQUENCE [LARGE SCALE GENOMIC DNA]</scope>
    <source>
        <strain evidence="4">CG23_combo_of_CG06-09_8_20_14_all_39_25</strain>
    </source>
</reference>
<comment type="caution">
    <text evidence="3">Lacks conserved residue(s) required for the propagation of feature annotation.</text>
</comment>
<evidence type="ECO:0000256" key="2">
    <source>
        <dbReference type="ARBA" id="ARBA00022801"/>
    </source>
</evidence>
<dbReference type="PANTHER" id="PTHR43213">
    <property type="entry name" value="BIFUNCTIONAL DTTP/UTP PYROPHOSPHATASE/METHYLTRANSFERASE PROTEIN-RELATED"/>
    <property type="match status" value="1"/>
</dbReference>
<dbReference type="Proteomes" id="UP000229054">
    <property type="component" value="Unassembled WGS sequence"/>
</dbReference>
<dbReference type="EMBL" id="PCRN01000003">
    <property type="protein sequence ID" value="PIP22525.1"/>
    <property type="molecule type" value="Genomic_DNA"/>
</dbReference>
<dbReference type="InterPro" id="IPR029001">
    <property type="entry name" value="ITPase-like_fam"/>
</dbReference>
<keyword evidence="3" id="KW-0963">Cytoplasm</keyword>
<dbReference type="Gene3D" id="3.90.950.10">
    <property type="match status" value="1"/>
</dbReference>